<dbReference type="PANTHER" id="PTHR33434:SF2">
    <property type="entry name" value="FATTY ACID-BINDING PROTEIN TM_1468"/>
    <property type="match status" value="1"/>
</dbReference>
<protein>
    <submittedName>
        <fullName evidence="2">DegV family protein</fullName>
    </submittedName>
</protein>
<gene>
    <name evidence="2" type="ORF">AshY1_01000</name>
</gene>
<dbReference type="InterPro" id="IPR003797">
    <property type="entry name" value="DegV"/>
</dbReference>
<keyword evidence="3" id="KW-1185">Reference proteome</keyword>
<reference evidence="2" key="1">
    <citation type="submission" date="2024-03" db="EMBL/GenBank/DDBJ databases">
        <title>The Complete Genome of 'Candidatus Phytoplasma fraxini' AshY1 from the Ash Yellows Group.</title>
        <authorList>
            <person name="Boehm J.W."/>
            <person name="Huettel B."/>
            <person name="Schneider B."/>
            <person name="Kube M."/>
        </authorList>
    </citation>
    <scope>NUCLEOTIDE SEQUENCE [LARGE SCALE GENOMIC DNA]</scope>
    <source>
        <strain evidence="2">AshY1</strain>
    </source>
</reference>
<dbReference type="PANTHER" id="PTHR33434">
    <property type="entry name" value="DEGV DOMAIN-CONTAINING PROTEIN DR_1986-RELATED"/>
    <property type="match status" value="1"/>
</dbReference>
<dbReference type="Proteomes" id="UP001484199">
    <property type="component" value="Chromosome"/>
</dbReference>
<proteinExistence type="predicted"/>
<dbReference type="PROSITE" id="PS51482">
    <property type="entry name" value="DEGV"/>
    <property type="match status" value="1"/>
</dbReference>
<dbReference type="Gene3D" id="3.30.1180.10">
    <property type="match status" value="1"/>
</dbReference>
<dbReference type="SUPFAM" id="SSF82549">
    <property type="entry name" value="DAK1/DegV-like"/>
    <property type="match status" value="1"/>
</dbReference>
<dbReference type="EMBL" id="CP146843">
    <property type="protein sequence ID" value="WYY26249.1"/>
    <property type="molecule type" value="Genomic_DNA"/>
</dbReference>
<dbReference type="Pfam" id="PF02645">
    <property type="entry name" value="DegV"/>
    <property type="match status" value="1"/>
</dbReference>
<evidence type="ECO:0000313" key="2">
    <source>
        <dbReference type="EMBL" id="WYY26249.1"/>
    </source>
</evidence>
<name>A0ABZ2U7M4_ASHYP</name>
<sequence>MKYMNINKNKKIGFVVDSTIGDNIDVNFLSDICIVPLSIILNGKEYLDKKDNAFFLNCLKHKQQITTSQPNPQLFLKAFRQQLDAGYEHIVCLTISKKLSGTFNSAYQAKQILGNDNVTVIDSENIGPGVLFAVKQIHKYVYNTHLSYKEIFIKVMAEQKLGSCYFSLEDLKQLVISKRISQFKFFIGNLFKIKPILKFQQGILTIEKNVRLWKNCFLYLIKSILKFKNSVAQKPIELNMMYVEDDIYLQNLITEIKKLNDPDIKISIYGPISSIIAVHLGSKGFGFYLNILT</sequence>
<dbReference type="InterPro" id="IPR043168">
    <property type="entry name" value="DegV_C"/>
</dbReference>
<evidence type="ECO:0000256" key="1">
    <source>
        <dbReference type="ARBA" id="ARBA00023121"/>
    </source>
</evidence>
<evidence type="ECO:0000313" key="3">
    <source>
        <dbReference type="Proteomes" id="UP001484199"/>
    </source>
</evidence>
<dbReference type="Gene3D" id="3.40.50.10170">
    <property type="match status" value="1"/>
</dbReference>
<dbReference type="NCBIfam" id="TIGR00762">
    <property type="entry name" value="DegV"/>
    <property type="match status" value="1"/>
</dbReference>
<dbReference type="InterPro" id="IPR050270">
    <property type="entry name" value="DegV_domain_contain"/>
</dbReference>
<accession>A0ABZ2U7M4</accession>
<keyword evidence="1" id="KW-0446">Lipid-binding</keyword>
<organism evidence="2 3">
    <name type="scientific">Ash yellows phytoplasma</name>
    <dbReference type="NCBI Taxonomy" id="35780"/>
    <lineage>
        <taxon>Bacteria</taxon>
        <taxon>Bacillati</taxon>
        <taxon>Mycoplasmatota</taxon>
        <taxon>Mollicutes</taxon>
        <taxon>Acholeplasmatales</taxon>
        <taxon>Acholeplasmataceae</taxon>
        <taxon>Candidatus Phytoplasma</taxon>
        <taxon>16SrVII (Ash yellows group)</taxon>
    </lineage>
</organism>